<feature type="transmembrane region" description="Helical" evidence="5">
    <location>
        <begin position="208"/>
        <end position="228"/>
    </location>
</feature>
<comment type="subcellular location">
    <subcellularLocation>
        <location evidence="1">Membrane</location>
        <topology evidence="1">Multi-pass membrane protein</topology>
    </subcellularLocation>
</comment>
<proteinExistence type="predicted"/>
<keyword evidence="7" id="KW-1185">Reference proteome</keyword>
<feature type="transmembrane region" description="Helical" evidence="5">
    <location>
        <begin position="149"/>
        <end position="171"/>
    </location>
</feature>
<feature type="transmembrane region" description="Helical" evidence="5">
    <location>
        <begin position="399"/>
        <end position="423"/>
    </location>
</feature>
<evidence type="ECO:0000256" key="3">
    <source>
        <dbReference type="ARBA" id="ARBA00022989"/>
    </source>
</evidence>
<dbReference type="GeneID" id="81441753"/>
<dbReference type="SUPFAM" id="SSF103473">
    <property type="entry name" value="MFS general substrate transporter"/>
    <property type="match status" value="1"/>
</dbReference>
<dbReference type="GO" id="GO:0022857">
    <property type="term" value="F:transmembrane transporter activity"/>
    <property type="evidence" value="ECO:0007669"/>
    <property type="project" value="InterPro"/>
</dbReference>
<dbReference type="Gene3D" id="1.20.1250.20">
    <property type="entry name" value="MFS general substrate transporter like domains"/>
    <property type="match status" value="1"/>
</dbReference>
<evidence type="ECO:0008006" key="8">
    <source>
        <dbReference type="Google" id="ProtNLM"/>
    </source>
</evidence>
<feature type="transmembrane region" description="Helical" evidence="5">
    <location>
        <begin position="52"/>
        <end position="69"/>
    </location>
</feature>
<name>A0A9W9RPD2_9EURO</name>
<reference evidence="6" key="2">
    <citation type="journal article" date="2023" name="IMA Fungus">
        <title>Comparative genomic study of the Penicillium genus elucidates a diverse pangenome and 15 lateral gene transfer events.</title>
        <authorList>
            <person name="Petersen C."/>
            <person name="Sorensen T."/>
            <person name="Nielsen M.R."/>
            <person name="Sondergaard T.E."/>
            <person name="Sorensen J.L."/>
            <person name="Fitzpatrick D.A."/>
            <person name="Frisvad J.C."/>
            <person name="Nielsen K.L."/>
        </authorList>
    </citation>
    <scope>NUCLEOTIDE SEQUENCE</scope>
    <source>
        <strain evidence="6">IBT 29864</strain>
    </source>
</reference>
<dbReference type="Proteomes" id="UP001147782">
    <property type="component" value="Unassembled WGS sequence"/>
</dbReference>
<feature type="transmembrane region" description="Helical" evidence="5">
    <location>
        <begin position="429"/>
        <end position="451"/>
    </location>
</feature>
<evidence type="ECO:0000256" key="5">
    <source>
        <dbReference type="SAM" id="Phobius"/>
    </source>
</evidence>
<dbReference type="PANTHER" id="PTHR23502:SF50">
    <property type="entry name" value="TRANSPORTER, PUTATIVE (AFU_ORTHOLOGUE AFUA_5G00430)-RELATED"/>
    <property type="match status" value="1"/>
</dbReference>
<feature type="transmembrane region" description="Helical" evidence="5">
    <location>
        <begin position="313"/>
        <end position="336"/>
    </location>
</feature>
<feature type="transmembrane region" description="Helical" evidence="5">
    <location>
        <begin position="493"/>
        <end position="515"/>
    </location>
</feature>
<dbReference type="InterPro" id="IPR011701">
    <property type="entry name" value="MFS"/>
</dbReference>
<evidence type="ECO:0000256" key="4">
    <source>
        <dbReference type="ARBA" id="ARBA00023136"/>
    </source>
</evidence>
<feature type="transmembrane region" description="Helical" evidence="5">
    <location>
        <begin position="89"/>
        <end position="112"/>
    </location>
</feature>
<evidence type="ECO:0000313" key="7">
    <source>
        <dbReference type="Proteomes" id="UP001147782"/>
    </source>
</evidence>
<gene>
    <name evidence="6" type="ORF">N7496_009661</name>
</gene>
<sequence>MVNGHDDRDETFWAPGTVTLEDVHRTSDQLVLFPTPSADPNDPLNWSTARKILNYTLVSFFVLWTFVQLDIGFTAWGPMEEELGFSVDILNAGAAVNYGGLAIGCCFFIPLVHKYGRRPIYLFSTALQLASCIWQAKTYSVGSFMGANLISGLGGAISEVIAQITVADMFFVHQHATMNEWFVIFQSAGAFLGPVASGYIVDSQGWRWMWWWCVIFFGITLLCVLFLFEESKFVPVLNGQSVMPAIPAPETELPDDSKAKSAGDSKAATEQVAASRVATNLDIKPKTYFERMALFTPTDESLLPHFWQPIETLFTFPAVTYAAITYGSTLGIFAIMTSLQASYMLLPPYNFDAIGIGLMNLAPFVGAVLGFPVGGYLSDKSILWLSKKNGGIYEPEQRLWLALPTVILGPASILLFGLGLAYGVHWSCLAVGFGVFGFTLSSISGVSLSYLMDCYQDIIGDALVGVIFMRNIISVIILFVITPWVNGMGMQNLHILAAVVAFFLYLIPVPLLIWGKKARVATAARYRKMAANQIGRRTV</sequence>
<protein>
    <recommendedName>
        <fullName evidence="8">Major facilitator superfamily (MFS) profile domain-containing protein</fullName>
    </recommendedName>
</protein>
<dbReference type="OrthoDB" id="5215911at2759"/>
<feature type="transmembrane region" description="Helical" evidence="5">
    <location>
        <begin position="183"/>
        <end position="202"/>
    </location>
</feature>
<dbReference type="AlphaFoldDB" id="A0A9W9RPD2"/>
<dbReference type="EMBL" id="JAPZBS010000008">
    <property type="protein sequence ID" value="KAJ5363948.1"/>
    <property type="molecule type" value="Genomic_DNA"/>
</dbReference>
<comment type="caution">
    <text evidence="6">The sequence shown here is derived from an EMBL/GenBank/DDBJ whole genome shotgun (WGS) entry which is preliminary data.</text>
</comment>
<dbReference type="RefSeq" id="XP_056551574.1">
    <property type="nucleotide sequence ID" value="XM_056702574.1"/>
</dbReference>
<dbReference type="InterPro" id="IPR036259">
    <property type="entry name" value="MFS_trans_sf"/>
</dbReference>
<organism evidence="6 7">
    <name type="scientific">Penicillium cataractarum</name>
    <dbReference type="NCBI Taxonomy" id="2100454"/>
    <lineage>
        <taxon>Eukaryota</taxon>
        <taxon>Fungi</taxon>
        <taxon>Dikarya</taxon>
        <taxon>Ascomycota</taxon>
        <taxon>Pezizomycotina</taxon>
        <taxon>Eurotiomycetes</taxon>
        <taxon>Eurotiomycetidae</taxon>
        <taxon>Eurotiales</taxon>
        <taxon>Aspergillaceae</taxon>
        <taxon>Penicillium</taxon>
    </lineage>
</organism>
<dbReference type="Pfam" id="PF07690">
    <property type="entry name" value="MFS_1"/>
    <property type="match status" value="1"/>
</dbReference>
<keyword evidence="3 5" id="KW-1133">Transmembrane helix</keyword>
<feature type="transmembrane region" description="Helical" evidence="5">
    <location>
        <begin position="458"/>
        <end position="481"/>
    </location>
</feature>
<keyword evidence="2 5" id="KW-0812">Transmembrane</keyword>
<dbReference type="PANTHER" id="PTHR23502">
    <property type="entry name" value="MAJOR FACILITATOR SUPERFAMILY"/>
    <property type="match status" value="1"/>
</dbReference>
<keyword evidence="4 5" id="KW-0472">Membrane</keyword>
<evidence type="ECO:0000256" key="1">
    <source>
        <dbReference type="ARBA" id="ARBA00004141"/>
    </source>
</evidence>
<evidence type="ECO:0000313" key="6">
    <source>
        <dbReference type="EMBL" id="KAJ5363948.1"/>
    </source>
</evidence>
<accession>A0A9W9RPD2</accession>
<reference evidence="6" key="1">
    <citation type="submission" date="2022-11" db="EMBL/GenBank/DDBJ databases">
        <authorList>
            <person name="Petersen C."/>
        </authorList>
    </citation>
    <scope>NUCLEOTIDE SEQUENCE</scope>
    <source>
        <strain evidence="6">IBT 29864</strain>
    </source>
</reference>
<evidence type="ECO:0000256" key="2">
    <source>
        <dbReference type="ARBA" id="ARBA00022692"/>
    </source>
</evidence>
<feature type="transmembrane region" description="Helical" evidence="5">
    <location>
        <begin position="356"/>
        <end position="378"/>
    </location>
</feature>
<dbReference type="GO" id="GO:0005886">
    <property type="term" value="C:plasma membrane"/>
    <property type="evidence" value="ECO:0007669"/>
    <property type="project" value="TreeGrafter"/>
</dbReference>